<organism evidence="1 2">
    <name type="scientific">Niastella vici</name>
    <dbReference type="NCBI Taxonomy" id="1703345"/>
    <lineage>
        <taxon>Bacteria</taxon>
        <taxon>Pseudomonadati</taxon>
        <taxon>Bacteroidota</taxon>
        <taxon>Chitinophagia</taxon>
        <taxon>Chitinophagales</taxon>
        <taxon>Chitinophagaceae</taxon>
        <taxon>Niastella</taxon>
    </lineage>
</organism>
<dbReference type="PROSITE" id="PS51257">
    <property type="entry name" value="PROKAR_LIPOPROTEIN"/>
    <property type="match status" value="1"/>
</dbReference>
<protein>
    <submittedName>
        <fullName evidence="1">Uncharacterized protein</fullName>
    </submittedName>
</protein>
<dbReference type="RefSeq" id="WP_081148949.1">
    <property type="nucleotide sequence ID" value="NZ_LVYD01000050.1"/>
</dbReference>
<evidence type="ECO:0000313" key="2">
    <source>
        <dbReference type="Proteomes" id="UP000192796"/>
    </source>
</evidence>
<dbReference type="AlphaFoldDB" id="A0A1V9FW06"/>
<gene>
    <name evidence="1" type="ORF">A3860_27890</name>
</gene>
<keyword evidence="2" id="KW-1185">Reference proteome</keyword>
<dbReference type="OrthoDB" id="9983294at2"/>
<reference evidence="1 2" key="1">
    <citation type="submission" date="2016-03" db="EMBL/GenBank/DDBJ databases">
        <title>Niastella vici sp. nov., isolated from farmland soil.</title>
        <authorList>
            <person name="Chen L."/>
            <person name="Wang D."/>
            <person name="Yang S."/>
            <person name="Wang G."/>
        </authorList>
    </citation>
    <scope>NUCLEOTIDE SEQUENCE [LARGE SCALE GENOMIC DNA]</scope>
    <source>
        <strain evidence="1 2">DJ57</strain>
    </source>
</reference>
<name>A0A1V9FW06_9BACT</name>
<accession>A0A1V9FW06</accession>
<dbReference type="Proteomes" id="UP000192796">
    <property type="component" value="Unassembled WGS sequence"/>
</dbReference>
<dbReference type="EMBL" id="LVYD01000050">
    <property type="protein sequence ID" value="OQP62517.1"/>
    <property type="molecule type" value="Genomic_DNA"/>
</dbReference>
<proteinExistence type="predicted"/>
<sequence>MKIKSSVILLLGIILFVSCKKDVDLIIPTILTTPLQAGTLDTVKSSLVASATVDGDSFRPDSCHWQVLDNSNNQVAIISSPSDTVIYWVPQHDGDYRIIAKAFMGKNSVTANAQIHVQNTPATIQRQMVGKWHGSVTTPWQPVYEVDMEFFSNGQYSAHSTNSSTPALYYGVDTDSPDKTFQILSLDAAGANGNIVIYFWPGDTKQNQLKAINLSNNNNNLNFEIWDGSHGPRKYVLDRK</sequence>
<comment type="caution">
    <text evidence="1">The sequence shown here is derived from an EMBL/GenBank/DDBJ whole genome shotgun (WGS) entry which is preliminary data.</text>
</comment>
<evidence type="ECO:0000313" key="1">
    <source>
        <dbReference type="EMBL" id="OQP62517.1"/>
    </source>
</evidence>